<evidence type="ECO:0000313" key="6">
    <source>
        <dbReference type="EMBL" id="QEH35412.1"/>
    </source>
</evidence>
<dbReference type="PANTHER" id="PTHR43133">
    <property type="entry name" value="RNA POLYMERASE ECF-TYPE SIGMA FACTO"/>
    <property type="match status" value="1"/>
</dbReference>
<organism evidence="6 7">
    <name type="scientific">Aquisphaera giovannonii</name>
    <dbReference type="NCBI Taxonomy" id="406548"/>
    <lineage>
        <taxon>Bacteria</taxon>
        <taxon>Pseudomonadati</taxon>
        <taxon>Planctomycetota</taxon>
        <taxon>Planctomycetia</taxon>
        <taxon>Isosphaerales</taxon>
        <taxon>Isosphaeraceae</taxon>
        <taxon>Aquisphaera</taxon>
    </lineage>
</organism>
<dbReference type="AlphaFoldDB" id="A0A5B9W485"/>
<dbReference type="KEGG" id="agv:OJF2_39640"/>
<dbReference type="OrthoDB" id="274519at2"/>
<dbReference type="EMBL" id="CP042997">
    <property type="protein sequence ID" value="QEH35412.1"/>
    <property type="molecule type" value="Genomic_DNA"/>
</dbReference>
<evidence type="ECO:0000256" key="1">
    <source>
        <dbReference type="ARBA" id="ARBA00023015"/>
    </source>
</evidence>
<evidence type="ECO:0000259" key="5">
    <source>
        <dbReference type="Pfam" id="PF07638"/>
    </source>
</evidence>
<evidence type="ECO:0000256" key="3">
    <source>
        <dbReference type="ARBA" id="ARBA00023125"/>
    </source>
</evidence>
<proteinExistence type="predicted"/>
<evidence type="ECO:0000313" key="7">
    <source>
        <dbReference type="Proteomes" id="UP000324233"/>
    </source>
</evidence>
<protein>
    <submittedName>
        <fullName evidence="6">ECF sigma factor</fullName>
    </submittedName>
</protein>
<dbReference type="GO" id="GO:0003677">
    <property type="term" value="F:DNA binding"/>
    <property type="evidence" value="ECO:0007669"/>
    <property type="project" value="UniProtKB-KW"/>
</dbReference>
<keyword evidence="3" id="KW-0238">DNA-binding</keyword>
<accession>A0A5B9W485</accession>
<reference evidence="6 7" key="1">
    <citation type="submission" date="2019-08" db="EMBL/GenBank/DDBJ databases">
        <title>Deep-cultivation of Planctomycetes and their phenomic and genomic characterization uncovers novel biology.</title>
        <authorList>
            <person name="Wiegand S."/>
            <person name="Jogler M."/>
            <person name="Boedeker C."/>
            <person name="Pinto D."/>
            <person name="Vollmers J."/>
            <person name="Rivas-Marin E."/>
            <person name="Kohn T."/>
            <person name="Peeters S.H."/>
            <person name="Heuer A."/>
            <person name="Rast P."/>
            <person name="Oberbeckmann S."/>
            <person name="Bunk B."/>
            <person name="Jeske O."/>
            <person name="Meyerdierks A."/>
            <person name="Storesund J.E."/>
            <person name="Kallscheuer N."/>
            <person name="Luecker S."/>
            <person name="Lage O.M."/>
            <person name="Pohl T."/>
            <person name="Merkel B.J."/>
            <person name="Hornburger P."/>
            <person name="Mueller R.-W."/>
            <person name="Bruemmer F."/>
            <person name="Labrenz M."/>
            <person name="Spormann A.M."/>
            <person name="Op den Camp H."/>
            <person name="Overmann J."/>
            <person name="Amann R."/>
            <person name="Jetten M.S.M."/>
            <person name="Mascher T."/>
            <person name="Medema M.H."/>
            <person name="Devos D.P."/>
            <person name="Kaster A.-K."/>
            <person name="Ovreas L."/>
            <person name="Rohde M."/>
            <person name="Galperin M.Y."/>
            <person name="Jogler C."/>
        </authorList>
    </citation>
    <scope>NUCLEOTIDE SEQUENCE [LARGE SCALE GENOMIC DNA]</scope>
    <source>
        <strain evidence="6 7">OJF2</strain>
    </source>
</reference>
<dbReference type="PANTHER" id="PTHR43133:SF8">
    <property type="entry name" value="RNA POLYMERASE SIGMA FACTOR HI_1459-RELATED"/>
    <property type="match status" value="1"/>
</dbReference>
<gene>
    <name evidence="6" type="ORF">OJF2_39640</name>
</gene>
<dbReference type="GO" id="GO:0006352">
    <property type="term" value="P:DNA-templated transcription initiation"/>
    <property type="evidence" value="ECO:0007669"/>
    <property type="project" value="InterPro"/>
</dbReference>
<keyword evidence="4" id="KW-0804">Transcription</keyword>
<dbReference type="InterPro" id="IPR039425">
    <property type="entry name" value="RNA_pol_sigma-70-like"/>
</dbReference>
<sequence length="198" mass="21819">MIDDRGSGLVALLDRFRAGDPRAAGEIVGAYEPHLRRIIRLRIRDSRLRRLYDSADICQSVLASFFARLSLGQFDLENPAQLVRLLEAMARNKLATEARRSGVARRVEVGAVAGAADGTGPLDRPVPGPSDTERVAWREMAEVVRDRLSDDERAISDLRAAGCEWADIASRIGGGPDAARKRLERAFDRVARELGWEG</sequence>
<dbReference type="RefSeq" id="WP_148595219.1">
    <property type="nucleotide sequence ID" value="NZ_CP042997.1"/>
</dbReference>
<name>A0A5B9W485_9BACT</name>
<dbReference type="InterPro" id="IPR053812">
    <property type="entry name" value="HTH_Sigma70_ECF-like"/>
</dbReference>
<keyword evidence="1" id="KW-0805">Transcription regulation</keyword>
<evidence type="ECO:0000256" key="4">
    <source>
        <dbReference type="ARBA" id="ARBA00023163"/>
    </source>
</evidence>
<keyword evidence="7" id="KW-1185">Reference proteome</keyword>
<dbReference type="SUPFAM" id="SSF88946">
    <property type="entry name" value="Sigma2 domain of RNA polymerase sigma factors"/>
    <property type="match status" value="1"/>
</dbReference>
<dbReference type="Proteomes" id="UP000324233">
    <property type="component" value="Chromosome"/>
</dbReference>
<dbReference type="Gene3D" id="1.10.1740.10">
    <property type="match status" value="1"/>
</dbReference>
<keyword evidence="2" id="KW-0731">Sigma factor</keyword>
<dbReference type="Pfam" id="PF07638">
    <property type="entry name" value="Sigma70_ECF"/>
    <property type="match status" value="1"/>
</dbReference>
<dbReference type="GO" id="GO:0016987">
    <property type="term" value="F:sigma factor activity"/>
    <property type="evidence" value="ECO:0007669"/>
    <property type="project" value="UniProtKB-KW"/>
</dbReference>
<dbReference type="InterPro" id="IPR013325">
    <property type="entry name" value="RNA_pol_sigma_r2"/>
</dbReference>
<evidence type="ECO:0000256" key="2">
    <source>
        <dbReference type="ARBA" id="ARBA00023082"/>
    </source>
</evidence>
<feature type="domain" description="RNA polymerase sigma-70 ECF-like HTH" evidence="5">
    <location>
        <begin position="11"/>
        <end position="193"/>
    </location>
</feature>